<dbReference type="OrthoDB" id="9804286at2"/>
<dbReference type="SUPFAM" id="SSF69572">
    <property type="entry name" value="Activating enzymes of the ubiquitin-like proteins"/>
    <property type="match status" value="1"/>
</dbReference>
<dbReference type="GO" id="GO:0016779">
    <property type="term" value="F:nucleotidyltransferase activity"/>
    <property type="evidence" value="ECO:0007669"/>
    <property type="project" value="UniProtKB-KW"/>
</dbReference>
<keyword evidence="2" id="KW-0548">Nucleotidyltransferase</keyword>
<sequence>MTELVRLRARTRMIWSGDTLLMQLGTRNLRLAGFDEPQVPALHELSSGAPADRVRESPWMAALLDGGFLEAVAPPSDDPDLARFDRLLNYLSELESDTVSRFDLLARLRGSSVLLVGLGGMASWVAYNLLCCGIGNFTLVDGDTVEASNLNRSILYTEQDIGRPKVLAAAHRMREFAPRTEIRPVRTYVGGPEDLRELAEQSDLVLGLADQPPWRIKEWVAAVGLATGTPFVQASGGRVGPFHTRPGTACTICDWTRQIEREPRYGELLRRQSLLPRGNSGALSPVGSITSGIVCLEVVRYLLGMEPTTADRIWEFRGDLSSGYQECPPHPRCGLCGSAEQRAATPSESLAQR</sequence>
<dbReference type="InterPro" id="IPR045886">
    <property type="entry name" value="ThiF/MoeB/HesA"/>
</dbReference>
<dbReference type="GO" id="GO:0008641">
    <property type="term" value="F:ubiquitin-like modifier activating enzyme activity"/>
    <property type="evidence" value="ECO:0007669"/>
    <property type="project" value="InterPro"/>
</dbReference>
<protein>
    <submittedName>
        <fullName evidence="2">Molybdopterin/thiamine biosynthesis adenylyltransferase</fullName>
    </submittedName>
</protein>
<name>A0A318JTN6_9NOCA</name>
<keyword evidence="2" id="KW-0808">Transferase</keyword>
<dbReference type="PANTHER" id="PTHR43267">
    <property type="entry name" value="TRNA THREONYLCARBAMOYLADENOSINE DEHYDRATASE"/>
    <property type="match status" value="1"/>
</dbReference>
<proteinExistence type="predicted"/>
<gene>
    <name evidence="2" type="ORF">DFR70_113105</name>
</gene>
<evidence type="ECO:0000313" key="3">
    <source>
        <dbReference type="Proteomes" id="UP000247569"/>
    </source>
</evidence>
<accession>A0A318JTN6</accession>
<dbReference type="Gene3D" id="3.40.50.720">
    <property type="entry name" value="NAD(P)-binding Rossmann-like Domain"/>
    <property type="match status" value="1"/>
</dbReference>
<reference evidence="2 3" key="1">
    <citation type="submission" date="2018-05" db="EMBL/GenBank/DDBJ databases">
        <title>Genomic Encyclopedia of Type Strains, Phase IV (KMG-IV): sequencing the most valuable type-strain genomes for metagenomic binning, comparative biology and taxonomic classification.</title>
        <authorList>
            <person name="Goeker M."/>
        </authorList>
    </citation>
    <scope>NUCLEOTIDE SEQUENCE [LARGE SCALE GENOMIC DNA]</scope>
    <source>
        <strain evidence="2 3">DSM 44704</strain>
    </source>
</reference>
<feature type="domain" description="THIF-type NAD/FAD binding fold" evidence="1">
    <location>
        <begin position="103"/>
        <end position="329"/>
    </location>
</feature>
<dbReference type="Pfam" id="PF00899">
    <property type="entry name" value="ThiF"/>
    <property type="match status" value="1"/>
</dbReference>
<dbReference type="InterPro" id="IPR000594">
    <property type="entry name" value="ThiF_NAD_FAD-bd"/>
</dbReference>
<dbReference type="InterPro" id="IPR035985">
    <property type="entry name" value="Ubiquitin-activating_enz"/>
</dbReference>
<dbReference type="RefSeq" id="WP_146251298.1">
    <property type="nucleotide sequence ID" value="NZ_QJKF01000013.1"/>
</dbReference>
<comment type="caution">
    <text evidence="2">The sequence shown here is derived from an EMBL/GenBank/DDBJ whole genome shotgun (WGS) entry which is preliminary data.</text>
</comment>
<organism evidence="2 3">
    <name type="scientific">Nocardia tenerifensis</name>
    <dbReference type="NCBI Taxonomy" id="228006"/>
    <lineage>
        <taxon>Bacteria</taxon>
        <taxon>Bacillati</taxon>
        <taxon>Actinomycetota</taxon>
        <taxon>Actinomycetes</taxon>
        <taxon>Mycobacteriales</taxon>
        <taxon>Nocardiaceae</taxon>
        <taxon>Nocardia</taxon>
    </lineage>
</organism>
<dbReference type="Proteomes" id="UP000247569">
    <property type="component" value="Unassembled WGS sequence"/>
</dbReference>
<keyword evidence="3" id="KW-1185">Reference proteome</keyword>
<dbReference type="EMBL" id="QJKF01000013">
    <property type="protein sequence ID" value="PXX58770.1"/>
    <property type="molecule type" value="Genomic_DNA"/>
</dbReference>
<evidence type="ECO:0000259" key="1">
    <source>
        <dbReference type="Pfam" id="PF00899"/>
    </source>
</evidence>
<dbReference type="GO" id="GO:0061504">
    <property type="term" value="P:cyclic threonylcarbamoyladenosine biosynthetic process"/>
    <property type="evidence" value="ECO:0007669"/>
    <property type="project" value="TreeGrafter"/>
</dbReference>
<dbReference type="GO" id="GO:0061503">
    <property type="term" value="F:tRNA threonylcarbamoyladenosine dehydratase"/>
    <property type="evidence" value="ECO:0007669"/>
    <property type="project" value="TreeGrafter"/>
</dbReference>
<dbReference type="PANTHER" id="PTHR43267:SF1">
    <property type="entry name" value="TRNA THREONYLCARBAMOYLADENOSINE DEHYDRATASE"/>
    <property type="match status" value="1"/>
</dbReference>
<dbReference type="AlphaFoldDB" id="A0A318JTN6"/>
<evidence type="ECO:0000313" key="2">
    <source>
        <dbReference type="EMBL" id="PXX58770.1"/>
    </source>
</evidence>